<reference evidence="1" key="2">
    <citation type="journal article" date="2015" name="Fish Shellfish Immunol.">
        <title>Early steps in the European eel (Anguilla anguilla)-Vibrio vulnificus interaction in the gills: Role of the RtxA13 toxin.</title>
        <authorList>
            <person name="Callol A."/>
            <person name="Pajuelo D."/>
            <person name="Ebbesson L."/>
            <person name="Teles M."/>
            <person name="MacKenzie S."/>
            <person name="Amaro C."/>
        </authorList>
    </citation>
    <scope>NUCLEOTIDE SEQUENCE</scope>
</reference>
<reference evidence="1" key="1">
    <citation type="submission" date="2014-11" db="EMBL/GenBank/DDBJ databases">
        <authorList>
            <person name="Amaro Gonzalez C."/>
        </authorList>
    </citation>
    <scope>NUCLEOTIDE SEQUENCE</scope>
</reference>
<organism evidence="1">
    <name type="scientific">Anguilla anguilla</name>
    <name type="common">European freshwater eel</name>
    <name type="synonym">Muraena anguilla</name>
    <dbReference type="NCBI Taxonomy" id="7936"/>
    <lineage>
        <taxon>Eukaryota</taxon>
        <taxon>Metazoa</taxon>
        <taxon>Chordata</taxon>
        <taxon>Craniata</taxon>
        <taxon>Vertebrata</taxon>
        <taxon>Euteleostomi</taxon>
        <taxon>Actinopterygii</taxon>
        <taxon>Neopterygii</taxon>
        <taxon>Teleostei</taxon>
        <taxon>Anguilliformes</taxon>
        <taxon>Anguillidae</taxon>
        <taxon>Anguilla</taxon>
    </lineage>
</organism>
<proteinExistence type="predicted"/>
<name>A0A0E9PTV8_ANGAN</name>
<dbReference type="AlphaFoldDB" id="A0A0E9PTV8"/>
<dbReference type="EMBL" id="GBXM01101304">
    <property type="protein sequence ID" value="JAH07273.1"/>
    <property type="molecule type" value="Transcribed_RNA"/>
</dbReference>
<sequence length="31" mass="3526">MAFGCFRLWANLLHLPHTDELLKKSLNATGQ</sequence>
<accession>A0A0E9PTV8</accession>
<protein>
    <submittedName>
        <fullName evidence="1">Uncharacterized protein</fullName>
    </submittedName>
</protein>
<evidence type="ECO:0000313" key="1">
    <source>
        <dbReference type="EMBL" id="JAH07273.1"/>
    </source>
</evidence>